<dbReference type="Pfam" id="PF00023">
    <property type="entry name" value="Ank"/>
    <property type="match status" value="3"/>
</dbReference>
<feature type="transmembrane region" description="Helical" evidence="4">
    <location>
        <begin position="705"/>
        <end position="725"/>
    </location>
</feature>
<dbReference type="EMBL" id="CABPRJ010000586">
    <property type="protein sequence ID" value="VVC31107.1"/>
    <property type="molecule type" value="Genomic_DNA"/>
</dbReference>
<keyword evidence="4" id="KW-0812">Transmembrane</keyword>
<evidence type="ECO:0000256" key="4">
    <source>
        <dbReference type="SAM" id="Phobius"/>
    </source>
</evidence>
<keyword evidence="6" id="KW-1185">Reference proteome</keyword>
<keyword evidence="1" id="KW-0677">Repeat</keyword>
<protein>
    <submittedName>
        <fullName evidence="5">Ankyrin repeat-containing domain,Ankyrin repeat</fullName>
    </submittedName>
</protein>
<dbReference type="SUPFAM" id="SSF48403">
    <property type="entry name" value="Ankyrin repeat"/>
    <property type="match status" value="2"/>
</dbReference>
<organism evidence="5 6">
    <name type="scientific">Cinara cedri</name>
    <dbReference type="NCBI Taxonomy" id="506608"/>
    <lineage>
        <taxon>Eukaryota</taxon>
        <taxon>Metazoa</taxon>
        <taxon>Ecdysozoa</taxon>
        <taxon>Arthropoda</taxon>
        <taxon>Hexapoda</taxon>
        <taxon>Insecta</taxon>
        <taxon>Pterygota</taxon>
        <taxon>Neoptera</taxon>
        <taxon>Paraneoptera</taxon>
        <taxon>Hemiptera</taxon>
        <taxon>Sternorrhyncha</taxon>
        <taxon>Aphidomorpha</taxon>
        <taxon>Aphidoidea</taxon>
        <taxon>Aphididae</taxon>
        <taxon>Lachninae</taxon>
        <taxon>Cinara</taxon>
    </lineage>
</organism>
<evidence type="ECO:0000256" key="3">
    <source>
        <dbReference type="PROSITE-ProRule" id="PRU00023"/>
    </source>
</evidence>
<feature type="repeat" description="ANK" evidence="3">
    <location>
        <begin position="512"/>
        <end position="544"/>
    </location>
</feature>
<dbReference type="PANTHER" id="PTHR24171">
    <property type="entry name" value="ANKYRIN REPEAT DOMAIN-CONTAINING PROTEIN 39-RELATED"/>
    <property type="match status" value="1"/>
</dbReference>
<feature type="repeat" description="ANK" evidence="3">
    <location>
        <begin position="545"/>
        <end position="577"/>
    </location>
</feature>
<reference evidence="5 6" key="1">
    <citation type="submission" date="2019-08" db="EMBL/GenBank/DDBJ databases">
        <authorList>
            <person name="Alioto T."/>
            <person name="Alioto T."/>
            <person name="Gomez Garrido J."/>
        </authorList>
    </citation>
    <scope>NUCLEOTIDE SEQUENCE [LARGE SCALE GENOMIC DNA]</scope>
</reference>
<proteinExistence type="predicted"/>
<feature type="repeat" description="ANK" evidence="3">
    <location>
        <begin position="611"/>
        <end position="643"/>
    </location>
</feature>
<dbReference type="PROSITE" id="PS50088">
    <property type="entry name" value="ANK_REPEAT"/>
    <property type="match status" value="11"/>
</dbReference>
<dbReference type="PRINTS" id="PR01415">
    <property type="entry name" value="ANKYRIN"/>
</dbReference>
<dbReference type="InterPro" id="IPR002110">
    <property type="entry name" value="Ankyrin_rpt"/>
</dbReference>
<keyword evidence="4" id="KW-0472">Membrane</keyword>
<feature type="repeat" description="ANK" evidence="3">
    <location>
        <begin position="227"/>
        <end position="259"/>
    </location>
</feature>
<feature type="repeat" description="ANK" evidence="3">
    <location>
        <begin position="578"/>
        <end position="610"/>
    </location>
</feature>
<name>A0A5E4MHU2_9HEMI</name>
<feature type="repeat" description="ANK" evidence="3">
    <location>
        <begin position="160"/>
        <end position="192"/>
    </location>
</feature>
<dbReference type="PROSITE" id="PS50297">
    <property type="entry name" value="ANK_REP_REGION"/>
    <property type="match status" value="9"/>
</dbReference>
<dbReference type="GO" id="GO:0070531">
    <property type="term" value="C:BRCA1-A complex"/>
    <property type="evidence" value="ECO:0007669"/>
    <property type="project" value="TreeGrafter"/>
</dbReference>
<evidence type="ECO:0000313" key="6">
    <source>
        <dbReference type="Proteomes" id="UP000325440"/>
    </source>
</evidence>
<evidence type="ECO:0000256" key="2">
    <source>
        <dbReference type="ARBA" id="ARBA00023043"/>
    </source>
</evidence>
<evidence type="ECO:0000313" key="5">
    <source>
        <dbReference type="EMBL" id="VVC31107.1"/>
    </source>
</evidence>
<dbReference type="GO" id="GO:0004842">
    <property type="term" value="F:ubiquitin-protein transferase activity"/>
    <property type="evidence" value="ECO:0007669"/>
    <property type="project" value="TreeGrafter"/>
</dbReference>
<sequence length="753" mass="84791">MCGEKWQKIFDAIRDLSNQDIIDKIKAVLEAEYPNIYREWEKSDFDINHLFTFLYGYTHDKCTLLHISAYFGLENVINIQLAAKDVDVNAKSQGGNTALHLAAKNGYIKIVKTLLDKGAKVDIVDHNKHTPLHWAAESGNSDVARILLENGAGVNAKNHDCETPLHWAADNDHTEVVKVLLEHGARVDIMDKDGETPLHWAIEIGHINVVTALLEKGNINVDIRDELEKTSLHWSVLYDQIDIIKVLLAKGANVNATDIDRETPLHHAAFYDNTDIIKILLAAGGDSTLQDIEGETPINLAESDEIKDFFKNAEDELHNMKNKKIGDTYVSFYELLQADKSLLQNYARNTNLCIELRKGQYKKDYLIYASMIGDQYKIIEKRRCLEESARIAIGCFGTQVEKGNGKLVYTVISEEMCRSITSYLTDVDVLDLVRQSEVMESEEWQKILGKINSADDLNSNTVIDKIKEILKVEHPDVYERWGEGAYEGWGEVGLEFDIDYLFQYEEFRRPIYMFTLLHASVSYKLISTLKALLAAGANVNAVDIDENTPLHLAALFGHIDIVNLLLQEGAAVHARDRHNKTPLHWAAQNGYIEIIEILLENGANINAVTKDKETPLHYAALSDYADIVNLLLENGAEVNAIDKRNKTALHWSAGNEHIDVVRTLLKHKAIPSLRDSYDQTPMSLTWNNEIKQLLHNSEGRNVTAWAMPVTLTVIIIISLAVFMILGTVAYKAFEPSTEVDEVSINDKVSKIIV</sequence>
<dbReference type="Proteomes" id="UP000325440">
    <property type="component" value="Unassembled WGS sequence"/>
</dbReference>
<dbReference type="Pfam" id="PF12796">
    <property type="entry name" value="Ank_2"/>
    <property type="match status" value="3"/>
</dbReference>
<dbReference type="Gene3D" id="1.25.40.20">
    <property type="entry name" value="Ankyrin repeat-containing domain"/>
    <property type="match status" value="5"/>
</dbReference>
<feature type="repeat" description="ANK" evidence="3">
    <location>
        <begin position="94"/>
        <end position="126"/>
    </location>
</feature>
<gene>
    <name evidence="5" type="ORF">CINCED_3A013413</name>
</gene>
<dbReference type="InterPro" id="IPR036770">
    <property type="entry name" value="Ankyrin_rpt-contain_sf"/>
</dbReference>
<dbReference type="GO" id="GO:0031436">
    <property type="term" value="C:BRCA1-BARD1 complex"/>
    <property type="evidence" value="ECO:0007669"/>
    <property type="project" value="TreeGrafter"/>
</dbReference>
<dbReference type="AlphaFoldDB" id="A0A5E4MHU2"/>
<feature type="repeat" description="ANK" evidence="3">
    <location>
        <begin position="260"/>
        <end position="292"/>
    </location>
</feature>
<feature type="repeat" description="ANK" evidence="3">
    <location>
        <begin position="193"/>
        <end position="226"/>
    </location>
</feature>
<accession>A0A5E4MHU2</accession>
<dbReference type="SMART" id="SM00248">
    <property type="entry name" value="ANK"/>
    <property type="match status" value="12"/>
</dbReference>
<feature type="repeat" description="ANK" evidence="3">
    <location>
        <begin position="127"/>
        <end position="159"/>
    </location>
</feature>
<keyword evidence="2 3" id="KW-0040">ANK repeat</keyword>
<evidence type="ECO:0000256" key="1">
    <source>
        <dbReference type="ARBA" id="ARBA00022737"/>
    </source>
</evidence>
<dbReference type="GO" id="GO:0085020">
    <property type="term" value="P:protein K6-linked ubiquitination"/>
    <property type="evidence" value="ECO:0007669"/>
    <property type="project" value="TreeGrafter"/>
</dbReference>
<keyword evidence="4" id="KW-1133">Transmembrane helix</keyword>
<dbReference type="OrthoDB" id="8175398at2759"/>
<feature type="repeat" description="ANK" evidence="3">
    <location>
        <begin position="644"/>
        <end position="676"/>
    </location>
</feature>